<evidence type="ECO:0000259" key="9">
    <source>
        <dbReference type="PROSITE" id="PS50888"/>
    </source>
</evidence>
<feature type="region of interest" description="Disordered" evidence="7">
    <location>
        <begin position="396"/>
        <end position="441"/>
    </location>
</feature>
<sequence>MENQPVVLGNQDGGAATGTAPAFYVLVKQPQTNGKADQGNLVSDRDSCGIASNAAVPVKSKGKTSLPADCTSGGITVTLDNNTMWNEFYHRNTEMILTKQGRRMFPYCRYWITGLESNLKYILVMDISPVDNYRYKWNGHSWEPSGKAEPHVLGRVFIHPESPSTGHYWMHQPVSFYKLKLTNNALDQEGHIILHSMHRYLPRLHLVPADKATEVIQLNGPDVCTFTFPQTEFFAVTAYQNIQITQLKIDYNPFAKGFRDDGLSTRPQRDVKQNGSSDNEGGGGVSSPSNCRHSTEADLFPEQRSLEPSSSAICNTDLERELFSPDHDFLSLTERDAHISDRPALKQEALESPVASPCQNRCHLPSPLNSNGGINIVVKEEPVDEYDYESRACTEGINVKQEEGDEEYSNNDDSGDKQSKKHSETSREEVEIESNKQTQNSQLGVAKAKMLKLDSGKMPVVYLEPCAVTRNTVKVSALSQTLLSPSKSERSPSSYSVDSLSICFENNDLSSPFTTMKNEEMAVEQISENDIPHGYSSARDMLWEPETYSSLTVTKKASTYSLKAVQSSGLSSAKDNSGKKKTSAFKTPLSHKGIVGNQKVVIPGSRKRGRPRKIKSSEAGQALKFTERSITASTCASSGPCSTHIEVKPDLEDVDGVLFVSFASKEALDIHTVDGAEEKEDLQSIQTPSLALYDTYSDPGNKTEIWLVINGQRIQQLEKELLEDLKSFKYKQVIHPSLQEVGLKLNFVDPTMSIDLKYLGVQLPLSYSNDCPLWKTLGTNSCSADAGLPFVSRTGKTNDFTKIKGWRGKLHTSSKNEGSILEGSLKNRSAFCSDKLDEYLENEGKLMETNMGFSPSTSSGPVVYQLPTKSTSYVRTLDSVLKKQSTTTPSGRYTFKPLSVPSVSGKKRKKIKSKKQAHSRGKGKPSFVTKQKCSLSVSEDKVSKSQPSSHTTEVDALIALSTDEAVQGKQIPVRQAQPQHQNSRPPSLSKTQLKLMFLEDCALWDGKPRTYITEERADLSLSTLLTAQASLKNKPIHKIIKKQAPPCNNDFCRLGCVCSSLALEKRQPTHCRKPDCMFGCTCLKRRVVLVKGGSKNKKILEKSLPGKRWLYHGKEQEQWEEETEKGEVQEKLKDKKRKKKMEYTICDTEPEKPVKNFPLWVKVDGEVDPEPVYIPTPSTIESAKLAVPPTIDVLSDKPVLSGDKPAPSIVKPRIYTPRPNPVIREEDKDPVYLYFESMMTCARVRIYERKMQEKKQQKCLQNSEKHIEKEHSELQPLKMEDGKEPGGKIKILNSQSSVLLKSWWFSCSTGDPSTSYVHHTTPNGTTKLIEIVSDCNWEEDRNEILNILSQHIKNKMPKSLKVGNFAIDLVSESKTWDEKNTPIYSSRVKISVPSCQNKDEKVHIPVLEPPNNRLSPSKRTEKITFLIPGSLGKLEEQRKKGLPFYAGLFPAGKLAAYTCKSNLNPSCLIQVNGKNYPQAKLLLGQMGALHPANRLAAYITGRLQPTGLDLSTLSTVVSKVAGSEPQSNTAKTQVFTRTSSGARRYVRAPARRHIAARPSVDSLPSQLVMNAVGALQQKILAVKTPQPLTGPQKFNIKFAPLSPRTSSIPAAATSITVTPFPVTISSHSEYKEATCSSGTALVNTSEKSENSSHTTVSPTTTMATVTITKSTGIATPIATIAFAKSVVATSTVPVSAAPLSTVLTASPATVTTPVSTVDCVRTVPSGIQTSPLSNQKQGAAPLSPVTSPPRLSPGAEKRMGPRLLLIPVHQGSPALRPPQNTQLAQGKRMILQPLRNPGGVNLYRHPNGQIIQLVPLHQLQPAGPQPNMPPVTFRNPGSVVGIQLPGPSKFPDASVCQSTSVSSVTVTTVTTSVLSMNPSSSLAPLTTETTSALSVTPTTIATPVLPAPPSSLSASPTTEATSVLSVLPVTEASLVSPESSSTEATSMLLAPPTIVDPLMSPTPRSTEATSALLQSSPVSQTLQTLKSVPAPPVSATQGAPVFVPLSQAGTLTLRISPSGLKSTASETGADLKIVGQPSSTPNVIPLQTGSFALLQFPGQKSTSDSIVKEDESLEVKNTSDKDKFHAVHIEEKTSYTQEVEAIESDTTVSNIKIEENTFQAKGTDSHSEGIICDRNAVTPEMIEKDADMVEKISDGASGSQPDAVPSDPSYLGEKIKCDEIKLKVKKKKNVKRSEDTLDEVPYSSENVSEECSQTTFLAHNSLQKPMDATRLESSNEEQTQSVKTQSFATNSRGAKQTHLEMEEMFVNVQSQKQWEKYKVHVDSREKLQKKTKSPLSQCENKDLKVLLRNRKPNGDSVTDVERGREEEKGKPKVSSAKTQNNTSRKKYVDSAQESLAKKDADFQVNYNTSAHETITAGFQEDDQTVKDSLSQISRPCSKTSTRPVPLENQNMGTDEHIEKFVRCTKQNTVKTNHCRKDYVDIIDITVDDMEKDEKTDDSADETVDEISDYRSEDVVNIETLNESESSEGEENVDIETVEELSEKINIARLKASAAHALLSKQLHIVHDHSNKAMTKTPKQPELSSKKLKNEEEAFANYRQTHTANERRRRKEMRGLFEKLETTLGLHMVPKVSKCFILKQAFEEIQGLTDQADKLTGQKNLLIRKQETLIRKVSSLSGKAQEVVLKKLEYIYAKQKAVEAQKKQQQEAEPAKTAKPAEMAQSSAESNPSSLFREMKQDTVSSKRTKPLILARKKSNAPGETSPPVTLTNASLVMTAQGQVLTFKSPLMPGQIAALPSTHLKAELRSEVDSSSGTMQPGIASVMIQLPGSTVPVQVKGMLPNSAVPITLSAVASSPASPVVETDPELTLENEDSFLMPRIVNVTSLATEEDKKLNLDVNENPHITTDTTGSQASEPSLPVASQETINIQCVEKAEASCGNEGETTETTEPLLRKKEIVFPQIVNVSSLKESPESFATKLCTKQLAQSQAKEKQTDKGGGRQQSKDSLFQELQVKEAKALGIEVELQKVASAIQEAAPDSSDLMDLEDNDDPDETLTSLLNEIAFLNQQLNDDASDLSELPNSLSSCFSPGEMENHRESATADGSPFQFGPLGGSFKDFSVVRESSNSITPLLLHLDDDELPNGNRNSRELSSESGALKIMLNSEAKHLDPSLSAVRTGESGKHMEPLPAKTTHVSPPILQMKTNLEAGNTDASWRPMPKLAPLGLKAANLSLESEGQNTKVMPVLAPVAPKTSSVEIKTAQPVTSPSKDNKTMPILAPVVTKSNE</sequence>
<evidence type="ECO:0000256" key="4">
    <source>
        <dbReference type="ARBA" id="ARBA00023163"/>
    </source>
</evidence>
<dbReference type="InterPro" id="IPR032060">
    <property type="entry name" value="MGA_dom"/>
</dbReference>
<dbReference type="InterPro" id="IPR036960">
    <property type="entry name" value="T-box_sf"/>
</dbReference>
<dbReference type="InterPro" id="IPR018186">
    <property type="entry name" value="TF_T-box_CS"/>
</dbReference>
<evidence type="ECO:0000313" key="10">
    <source>
        <dbReference type="Proteomes" id="UP000694871"/>
    </source>
</evidence>
<evidence type="ECO:0000256" key="2">
    <source>
        <dbReference type="ARBA" id="ARBA00023015"/>
    </source>
</evidence>
<evidence type="ECO:0000256" key="7">
    <source>
        <dbReference type="SAM" id="MobiDB-lite"/>
    </source>
</evidence>
<comment type="subcellular location">
    <subcellularLocation>
        <location evidence="1 6">Nucleus</location>
    </subcellularLocation>
</comment>
<feature type="region of interest" description="Disordered" evidence="7">
    <location>
        <begin position="3215"/>
        <end position="3243"/>
    </location>
</feature>
<dbReference type="SUPFAM" id="SSF49417">
    <property type="entry name" value="p53-like transcription factors"/>
    <property type="match status" value="1"/>
</dbReference>
<evidence type="ECO:0000256" key="6">
    <source>
        <dbReference type="PROSITE-ProRule" id="PRU00201"/>
    </source>
</evidence>
<dbReference type="PRINTS" id="PR00937">
    <property type="entry name" value="TBOX"/>
</dbReference>
<dbReference type="PANTHER" id="PTHR11267">
    <property type="entry name" value="T-BOX PROTEIN-RELATED"/>
    <property type="match status" value="1"/>
</dbReference>
<dbReference type="PANTHER" id="PTHR11267:SF32">
    <property type="entry name" value="MAX GENE-ASSOCIATED PROTEIN"/>
    <property type="match status" value="1"/>
</dbReference>
<keyword evidence="10" id="KW-1185">Reference proteome</keyword>
<dbReference type="InterPro" id="IPR008967">
    <property type="entry name" value="p53-like_TF_DNA-bd_sf"/>
</dbReference>
<dbReference type="Pfam" id="PF00010">
    <property type="entry name" value="HLH"/>
    <property type="match status" value="1"/>
</dbReference>
<feature type="domain" description="T-box" evidence="8">
    <location>
        <begin position="79"/>
        <end position="260"/>
    </location>
</feature>
<dbReference type="InterPro" id="IPR011598">
    <property type="entry name" value="bHLH_dom"/>
</dbReference>
<feature type="compositionally biased region" description="Polar residues" evidence="7">
    <location>
        <begin position="2680"/>
        <end position="2689"/>
    </location>
</feature>
<dbReference type="SUPFAM" id="SSF47459">
    <property type="entry name" value="HLH, helix-loop-helix DNA-binding domain"/>
    <property type="match status" value="1"/>
</dbReference>
<dbReference type="RefSeq" id="XP_015284996.1">
    <property type="nucleotide sequence ID" value="XM_015429510.1"/>
</dbReference>
<protein>
    <submittedName>
        <fullName evidence="11">MAX gene-associated protein-like</fullName>
    </submittedName>
</protein>
<dbReference type="SMART" id="SM00353">
    <property type="entry name" value="HLH"/>
    <property type="match status" value="1"/>
</dbReference>
<evidence type="ECO:0000256" key="5">
    <source>
        <dbReference type="ARBA" id="ARBA00023242"/>
    </source>
</evidence>
<feature type="region of interest" description="Disordered" evidence="7">
    <location>
        <begin position="885"/>
        <end position="932"/>
    </location>
</feature>
<dbReference type="Pfam" id="PF00907">
    <property type="entry name" value="T-box"/>
    <property type="match status" value="1"/>
</dbReference>
<dbReference type="GeneID" id="107126016"/>
<dbReference type="PROSITE" id="PS50888">
    <property type="entry name" value="BHLH"/>
    <property type="match status" value="1"/>
</dbReference>
<keyword evidence="5 6" id="KW-0539">Nucleus</keyword>
<accession>A0ABM1LGA9</accession>
<feature type="compositionally biased region" description="Polar residues" evidence="7">
    <location>
        <begin position="2860"/>
        <end position="2879"/>
    </location>
</feature>
<keyword evidence="3 6" id="KW-0238">DNA-binding</keyword>
<feature type="region of interest" description="Disordered" evidence="7">
    <location>
        <begin position="1115"/>
        <end position="1134"/>
    </location>
</feature>
<feature type="region of interest" description="Disordered" evidence="7">
    <location>
        <begin position="2283"/>
        <end position="2352"/>
    </location>
</feature>
<dbReference type="Proteomes" id="UP000694871">
    <property type="component" value="Unplaced"/>
</dbReference>
<evidence type="ECO:0000256" key="3">
    <source>
        <dbReference type="ARBA" id="ARBA00023125"/>
    </source>
</evidence>
<feature type="compositionally biased region" description="Basic and acidic residues" evidence="7">
    <location>
        <begin position="2662"/>
        <end position="2671"/>
    </location>
</feature>
<evidence type="ECO:0000256" key="1">
    <source>
        <dbReference type="ARBA" id="ARBA00004123"/>
    </source>
</evidence>
<gene>
    <name evidence="11" type="primary">LOC107126016</name>
</gene>
<feature type="region of interest" description="Disordered" evidence="7">
    <location>
        <begin position="260"/>
        <end position="308"/>
    </location>
</feature>
<dbReference type="Pfam" id="PF16059">
    <property type="entry name" value="MGA_dom"/>
    <property type="match status" value="1"/>
</dbReference>
<dbReference type="InterPro" id="IPR046360">
    <property type="entry name" value="T-box_DNA-bd"/>
</dbReference>
<comment type="caution">
    <text evidence="6">Lacks conserved residue(s) required for the propagation of feature annotation.</text>
</comment>
<feature type="region of interest" description="Disordered" evidence="7">
    <location>
        <begin position="2858"/>
        <end position="2879"/>
    </location>
</feature>
<dbReference type="CDD" id="cd18911">
    <property type="entry name" value="bHLHzip_MGA"/>
    <property type="match status" value="1"/>
</dbReference>
<feature type="region of interest" description="Disordered" evidence="7">
    <location>
        <begin position="2662"/>
        <end position="2706"/>
    </location>
</feature>
<evidence type="ECO:0000259" key="8">
    <source>
        <dbReference type="PROSITE" id="PS50252"/>
    </source>
</evidence>
<dbReference type="InterPro" id="IPR001699">
    <property type="entry name" value="TF_T-box"/>
</dbReference>
<name>A0ABM1LGA9_GEKJA</name>
<feature type="compositionally biased region" description="Basic and acidic residues" evidence="7">
    <location>
        <begin position="260"/>
        <end position="272"/>
    </location>
</feature>
<dbReference type="PROSITE" id="PS50252">
    <property type="entry name" value="TBOX_3"/>
    <property type="match status" value="1"/>
</dbReference>
<dbReference type="SMART" id="SM00425">
    <property type="entry name" value="TBOX"/>
    <property type="match status" value="1"/>
</dbReference>
<feature type="compositionally biased region" description="Polar residues" evidence="7">
    <location>
        <begin position="1726"/>
        <end position="1737"/>
    </location>
</feature>
<feature type="domain" description="BHLH" evidence="9">
    <location>
        <begin position="2556"/>
        <end position="2607"/>
    </location>
</feature>
<feature type="compositionally biased region" description="Basic and acidic residues" evidence="7">
    <location>
        <begin position="2319"/>
        <end position="2330"/>
    </location>
</feature>
<dbReference type="InterPro" id="IPR037935">
    <property type="entry name" value="MAX_gene-associated_bHLHzip"/>
</dbReference>
<keyword evidence="2" id="KW-0805">Transcription regulation</keyword>
<dbReference type="Gene3D" id="2.60.40.820">
    <property type="entry name" value="Transcription factor, T-box"/>
    <property type="match status" value="1"/>
</dbReference>
<organism evidence="10 11">
    <name type="scientific">Gekko japonicus</name>
    <name type="common">Schlegel's Japanese gecko</name>
    <dbReference type="NCBI Taxonomy" id="146911"/>
    <lineage>
        <taxon>Eukaryota</taxon>
        <taxon>Metazoa</taxon>
        <taxon>Chordata</taxon>
        <taxon>Craniata</taxon>
        <taxon>Vertebrata</taxon>
        <taxon>Euteleostomi</taxon>
        <taxon>Lepidosauria</taxon>
        <taxon>Squamata</taxon>
        <taxon>Bifurcata</taxon>
        <taxon>Gekkota</taxon>
        <taxon>Gekkonidae</taxon>
        <taxon>Gekkoninae</taxon>
        <taxon>Gekko</taxon>
    </lineage>
</organism>
<dbReference type="CDD" id="cd20195">
    <property type="entry name" value="T-box_MGA-like"/>
    <property type="match status" value="1"/>
</dbReference>
<dbReference type="Gene3D" id="4.10.280.10">
    <property type="entry name" value="Helix-loop-helix DNA-binding domain"/>
    <property type="match status" value="1"/>
</dbReference>
<keyword evidence="4" id="KW-0804">Transcription</keyword>
<evidence type="ECO:0000313" key="11">
    <source>
        <dbReference type="RefSeq" id="XP_015284996.1"/>
    </source>
</evidence>
<proteinExistence type="predicted"/>
<feature type="compositionally biased region" description="Basic and acidic residues" evidence="7">
    <location>
        <begin position="414"/>
        <end position="429"/>
    </location>
</feature>
<feature type="region of interest" description="Disordered" evidence="7">
    <location>
        <begin position="2389"/>
        <end position="2409"/>
    </location>
</feature>
<reference evidence="11" key="1">
    <citation type="submission" date="2025-08" db="UniProtKB">
        <authorList>
            <consortium name="RefSeq"/>
        </authorList>
    </citation>
    <scope>IDENTIFICATION</scope>
</reference>
<dbReference type="InterPro" id="IPR036638">
    <property type="entry name" value="HLH_DNA-bd_sf"/>
</dbReference>
<feature type="compositionally biased region" description="Polar residues" evidence="7">
    <location>
        <begin position="3215"/>
        <end position="3225"/>
    </location>
</feature>
<feature type="region of interest" description="Disordered" evidence="7">
    <location>
        <begin position="1726"/>
        <end position="1757"/>
    </location>
</feature>
<feature type="compositionally biased region" description="Basic residues" evidence="7">
    <location>
        <begin position="905"/>
        <end position="923"/>
    </location>
</feature>
<dbReference type="PROSITE" id="PS01264">
    <property type="entry name" value="TBOX_2"/>
    <property type="match status" value="1"/>
</dbReference>